<reference evidence="4 5" key="1">
    <citation type="submission" date="2019-03" db="EMBL/GenBank/DDBJ databases">
        <title>Genomic Encyclopedia of Archaeal and Bacterial Type Strains, Phase II (KMG-II): from individual species to whole genera.</title>
        <authorList>
            <person name="Goeker M."/>
        </authorList>
    </citation>
    <scope>NUCLEOTIDE SEQUENCE [LARGE SCALE GENOMIC DNA]</scope>
    <source>
        <strain evidence="4 5">DSM 26433</strain>
    </source>
</reference>
<comment type="caution">
    <text evidence="4">The sequence shown here is derived from an EMBL/GenBank/DDBJ whole genome shotgun (WGS) entry which is preliminary data.</text>
</comment>
<dbReference type="SUPFAM" id="SSF56349">
    <property type="entry name" value="DNA breaking-rejoining enzymes"/>
    <property type="match status" value="1"/>
</dbReference>
<dbReference type="Pfam" id="PF00589">
    <property type="entry name" value="Phage_integrase"/>
    <property type="match status" value="1"/>
</dbReference>
<feature type="domain" description="Tyr recombinase" evidence="3">
    <location>
        <begin position="155"/>
        <end position="328"/>
    </location>
</feature>
<dbReference type="InterPro" id="IPR002104">
    <property type="entry name" value="Integrase_catalytic"/>
</dbReference>
<evidence type="ECO:0000256" key="1">
    <source>
        <dbReference type="ARBA" id="ARBA00023125"/>
    </source>
</evidence>
<protein>
    <submittedName>
        <fullName evidence="4">Phage integrase family protein</fullName>
    </submittedName>
</protein>
<keyword evidence="5" id="KW-1185">Reference proteome</keyword>
<dbReference type="GO" id="GO:0015074">
    <property type="term" value="P:DNA integration"/>
    <property type="evidence" value="ECO:0007669"/>
    <property type="project" value="InterPro"/>
</dbReference>
<keyword evidence="2" id="KW-0233">DNA recombination</keyword>
<dbReference type="Gene3D" id="1.10.443.10">
    <property type="entry name" value="Intergrase catalytic core"/>
    <property type="match status" value="1"/>
</dbReference>
<dbReference type="Proteomes" id="UP000295673">
    <property type="component" value="Unassembled WGS sequence"/>
</dbReference>
<dbReference type="GO" id="GO:0006310">
    <property type="term" value="P:DNA recombination"/>
    <property type="evidence" value="ECO:0007669"/>
    <property type="project" value="UniProtKB-KW"/>
</dbReference>
<organism evidence="4 5">
    <name type="scientific">Shimia isoporae</name>
    <dbReference type="NCBI Taxonomy" id="647720"/>
    <lineage>
        <taxon>Bacteria</taxon>
        <taxon>Pseudomonadati</taxon>
        <taxon>Pseudomonadota</taxon>
        <taxon>Alphaproteobacteria</taxon>
        <taxon>Rhodobacterales</taxon>
        <taxon>Roseobacteraceae</taxon>
    </lineage>
</organism>
<evidence type="ECO:0000259" key="3">
    <source>
        <dbReference type="PROSITE" id="PS51898"/>
    </source>
</evidence>
<dbReference type="InterPro" id="IPR011010">
    <property type="entry name" value="DNA_brk_join_enz"/>
</dbReference>
<dbReference type="OrthoDB" id="7510934at2"/>
<keyword evidence="1" id="KW-0238">DNA-binding</keyword>
<name>A0A4R1N2S4_9RHOB</name>
<dbReference type="InterPro" id="IPR010998">
    <property type="entry name" value="Integrase_recombinase_N"/>
</dbReference>
<dbReference type="Gene3D" id="1.10.150.130">
    <property type="match status" value="1"/>
</dbReference>
<dbReference type="GO" id="GO:0003677">
    <property type="term" value="F:DNA binding"/>
    <property type="evidence" value="ECO:0007669"/>
    <property type="project" value="UniProtKB-KW"/>
</dbReference>
<evidence type="ECO:0000313" key="4">
    <source>
        <dbReference type="EMBL" id="TCK99471.1"/>
    </source>
</evidence>
<dbReference type="AlphaFoldDB" id="A0A4R1N2S4"/>
<dbReference type="PROSITE" id="PS51898">
    <property type="entry name" value="TYR_RECOMBINASE"/>
    <property type="match status" value="1"/>
</dbReference>
<proteinExistence type="predicted"/>
<gene>
    <name evidence="4" type="ORF">BXY66_3976</name>
</gene>
<evidence type="ECO:0000256" key="2">
    <source>
        <dbReference type="ARBA" id="ARBA00023172"/>
    </source>
</evidence>
<dbReference type="InterPro" id="IPR013762">
    <property type="entry name" value="Integrase-like_cat_sf"/>
</dbReference>
<sequence>MVTRKKYLWQHPSGRWYVRKGGKYYRIFAAEGTPEFDEQYWEIQRGKRHEAERSWSELIEEFRQSQKWAEYEPRYRQDLEKSFIYLNEKIGKRDVSRLTAADIYTAMDKNAHRVNFANYIPVAVTLLAKLARRKGWLNENPASGIERLPVPPEWKKPHIPWTDAAVETWRSKATELPMLIFELGVGTVQRPGDLSGFTWANYDGKNLELTQNKTGVELQLPCTSNLIAQLDSLKTSLGEKAKRDRPILANEDGSPMSYHRIARIMRAERERLGVLAHDLHALRYRGVMELAWAGCDDDEIMSYSGHKTKKMVIKYAGFARQIMRAKTAAEKRRLWEQLLNETSTKYETDTGGDTQ</sequence>
<accession>A0A4R1N2S4</accession>
<evidence type="ECO:0000313" key="5">
    <source>
        <dbReference type="Proteomes" id="UP000295673"/>
    </source>
</evidence>
<dbReference type="EMBL" id="SMGR01000005">
    <property type="protein sequence ID" value="TCK99471.1"/>
    <property type="molecule type" value="Genomic_DNA"/>
</dbReference>